<dbReference type="EMBL" id="JYDL01002020">
    <property type="protein sequence ID" value="KRX11516.1"/>
    <property type="molecule type" value="Genomic_DNA"/>
</dbReference>
<keyword evidence="2" id="KW-1185">Reference proteome</keyword>
<reference evidence="1 2" key="1">
    <citation type="submission" date="2015-01" db="EMBL/GenBank/DDBJ databases">
        <title>Evolution of Trichinella species and genotypes.</title>
        <authorList>
            <person name="Korhonen P.K."/>
            <person name="Edoardo P."/>
            <person name="Giuseppe L.R."/>
            <person name="Gasser R.B."/>
        </authorList>
    </citation>
    <scope>NUCLEOTIDE SEQUENCE [LARGE SCALE GENOMIC DNA]</scope>
    <source>
        <strain evidence="1">ISS37</strain>
    </source>
</reference>
<comment type="caution">
    <text evidence="1">The sequence shown here is derived from an EMBL/GenBank/DDBJ whole genome shotgun (WGS) entry which is preliminary data.</text>
</comment>
<name>A0A0V0RAK1_9BILA</name>
<sequence>MVHVLKLWGAAPPSITLRFLVCKSSSGSSGASFPFYAYQAPS</sequence>
<dbReference type="Proteomes" id="UP000054630">
    <property type="component" value="Unassembled WGS sequence"/>
</dbReference>
<dbReference type="AlphaFoldDB" id="A0A0V0RAK1"/>
<evidence type="ECO:0000313" key="2">
    <source>
        <dbReference type="Proteomes" id="UP000054630"/>
    </source>
</evidence>
<proteinExistence type="predicted"/>
<accession>A0A0V0RAK1</accession>
<organism evidence="1 2">
    <name type="scientific">Trichinella nelsoni</name>
    <dbReference type="NCBI Taxonomy" id="6336"/>
    <lineage>
        <taxon>Eukaryota</taxon>
        <taxon>Metazoa</taxon>
        <taxon>Ecdysozoa</taxon>
        <taxon>Nematoda</taxon>
        <taxon>Enoplea</taxon>
        <taxon>Dorylaimia</taxon>
        <taxon>Trichinellida</taxon>
        <taxon>Trichinellidae</taxon>
        <taxon>Trichinella</taxon>
    </lineage>
</organism>
<protein>
    <submittedName>
        <fullName evidence="1">Uncharacterized protein</fullName>
    </submittedName>
</protein>
<gene>
    <name evidence="1" type="ORF">T07_4675</name>
</gene>
<evidence type="ECO:0000313" key="1">
    <source>
        <dbReference type="EMBL" id="KRX11516.1"/>
    </source>
</evidence>